<dbReference type="Proteomes" id="UP000195602">
    <property type="component" value="Unassembled WGS sequence"/>
</dbReference>
<dbReference type="PANTHER" id="PTHR13271">
    <property type="entry name" value="UNCHARACTERIZED PUTATIVE METHYLTRANSFERASE"/>
    <property type="match status" value="1"/>
</dbReference>
<evidence type="ECO:0000313" key="3">
    <source>
        <dbReference type="Proteomes" id="UP000195602"/>
    </source>
</evidence>
<evidence type="ECO:0000313" key="2">
    <source>
        <dbReference type="EMBL" id="OVF10304.1"/>
    </source>
</evidence>
<evidence type="ECO:0008006" key="4">
    <source>
        <dbReference type="Google" id="ProtNLM"/>
    </source>
</evidence>
<dbReference type="InterPro" id="IPR046341">
    <property type="entry name" value="SET_dom_sf"/>
</dbReference>
<dbReference type="SUPFAM" id="SSF82199">
    <property type="entry name" value="SET domain"/>
    <property type="match status" value="1"/>
</dbReference>
<sequence length="599" mass="67554">MLEDLLVWARSNGSEISSSVSFKNGDSGFGAVCTSSGPISIRVPTALIIRLETAVEHLGPDFGDLATKTRSINAVIKMFLARERAPAHLACSFFKPYIDSLPANINSPYVWSAEDQKLLAGTNLGSSLRENLAELIEEWWSVVSVLPDSMEKPTQHYVNMKFYYEHKFYTTEDMHKYVTDVDVANWTSFPCYLWAAMIFKSRSFPAYLLQEETERKNEGKDIEKEGKTADQTKSETTPPSDSAMLVPVVDLLNHSPTAKVTWSGSGGFTLSTEGEAGQEIFNNYGQKGNEELLLAYGFCLETNEADSVALRIKVPPSKWDVLREHVKLPTLADYTTSVVPAAFEAPTPEKDLLFFIGRDRVPSNLVETFQWLVQNSWESQCSTPTIRMKLSGLNHLRQAMEAKSALLEPSLRASATSSSENAKMVHIYVQAQKKLLDGGAKIVKRLEKAELAAHRDHLVSLKSVYKRDQPFARSLLVALGVASFEDIVNRQLQDQVWLLYLIRCFNKKEYPDTEESYLPEWLAKSFARMDKETEVTAEEVLQFRELYENIILPMNQAAPEIYNVGKWTVRELIVSTRLLDTIGFVRGRDQECILVQQEE</sequence>
<dbReference type="AlphaFoldDB" id="A0AA91Q3A9"/>
<evidence type="ECO:0000256" key="1">
    <source>
        <dbReference type="SAM" id="MobiDB-lite"/>
    </source>
</evidence>
<dbReference type="InterPro" id="IPR050600">
    <property type="entry name" value="SETD3_SETD6_MTase"/>
</dbReference>
<dbReference type="GO" id="GO:0016279">
    <property type="term" value="F:protein-lysine N-methyltransferase activity"/>
    <property type="evidence" value="ECO:0007669"/>
    <property type="project" value="TreeGrafter"/>
</dbReference>
<dbReference type="GO" id="GO:0005634">
    <property type="term" value="C:nucleus"/>
    <property type="evidence" value="ECO:0007669"/>
    <property type="project" value="TreeGrafter"/>
</dbReference>
<dbReference type="EMBL" id="LYUB02000002">
    <property type="protein sequence ID" value="OVF10304.1"/>
    <property type="molecule type" value="Genomic_DNA"/>
</dbReference>
<dbReference type="PANTHER" id="PTHR13271:SF147">
    <property type="entry name" value="PROTEIN-LYSINE N-METHYLTRANSFERASE EFM1-RELATED"/>
    <property type="match status" value="1"/>
</dbReference>
<gene>
    <name evidence="2" type="ORF">A9F13_02g01012</name>
</gene>
<organism evidence="2 3">
    <name type="scientific">Clavispora lusitaniae</name>
    <name type="common">Candida lusitaniae</name>
    <dbReference type="NCBI Taxonomy" id="36911"/>
    <lineage>
        <taxon>Eukaryota</taxon>
        <taxon>Fungi</taxon>
        <taxon>Dikarya</taxon>
        <taxon>Ascomycota</taxon>
        <taxon>Saccharomycotina</taxon>
        <taxon>Pichiomycetes</taxon>
        <taxon>Metschnikowiaceae</taxon>
        <taxon>Clavispora</taxon>
    </lineage>
</organism>
<reference evidence="2 3" key="1">
    <citation type="submission" date="2017-04" db="EMBL/GenBank/DDBJ databases">
        <title>Draft genome of the yeast Clavispora lusitaniae type strain CBS 6936.</title>
        <authorList>
            <person name="Durrens P."/>
            <person name="Klopp C."/>
            <person name="Biteau N."/>
            <person name="Fitton-Ouhabi V."/>
            <person name="Dementhon K."/>
            <person name="Accoceberry I."/>
            <person name="Sherman D.J."/>
            <person name="Noel T."/>
        </authorList>
    </citation>
    <scope>NUCLEOTIDE SEQUENCE [LARGE SCALE GENOMIC DNA]</scope>
    <source>
        <strain evidence="2 3">CBS 6936</strain>
    </source>
</reference>
<protein>
    <recommendedName>
        <fullName evidence="4">SET domain-containing protein</fullName>
    </recommendedName>
</protein>
<feature type="region of interest" description="Disordered" evidence="1">
    <location>
        <begin position="215"/>
        <end position="242"/>
    </location>
</feature>
<proteinExistence type="predicted"/>
<comment type="caution">
    <text evidence="2">The sequence shown here is derived from an EMBL/GenBank/DDBJ whole genome shotgun (WGS) entry which is preliminary data.</text>
</comment>
<accession>A0AA91Q3A9</accession>
<feature type="compositionally biased region" description="Basic and acidic residues" evidence="1">
    <location>
        <begin position="215"/>
        <end position="233"/>
    </location>
</feature>
<name>A0AA91Q3A9_CLALS</name>
<dbReference type="Gene3D" id="3.90.1410.10">
    <property type="entry name" value="set domain protein methyltransferase, domain 1"/>
    <property type="match status" value="1"/>
</dbReference>
<dbReference type="KEGG" id="clus:A9F13_02g01012"/>